<proteinExistence type="predicted"/>
<gene>
    <name evidence="1" type="ORF">FHS16_005520</name>
</gene>
<organism evidence="1 2">
    <name type="scientific">Paenibacillus endophyticus</name>
    <dbReference type="NCBI Taxonomy" id="1294268"/>
    <lineage>
        <taxon>Bacteria</taxon>
        <taxon>Bacillati</taxon>
        <taxon>Bacillota</taxon>
        <taxon>Bacilli</taxon>
        <taxon>Bacillales</taxon>
        <taxon>Paenibacillaceae</taxon>
        <taxon>Paenibacillus</taxon>
    </lineage>
</organism>
<name>A0A7W5GDT1_9BACL</name>
<keyword evidence="2" id="KW-1185">Reference proteome</keyword>
<dbReference type="Proteomes" id="UP000518605">
    <property type="component" value="Unassembled WGS sequence"/>
</dbReference>
<protein>
    <submittedName>
        <fullName evidence="1">Uncharacterized protein</fullName>
    </submittedName>
</protein>
<dbReference type="RefSeq" id="WP_183570064.1">
    <property type="nucleotide sequence ID" value="NZ_CBCSLB010000023.1"/>
</dbReference>
<evidence type="ECO:0000313" key="2">
    <source>
        <dbReference type="Proteomes" id="UP000518605"/>
    </source>
</evidence>
<accession>A0A7W5GDT1</accession>
<evidence type="ECO:0000313" key="1">
    <source>
        <dbReference type="EMBL" id="MBB3155412.1"/>
    </source>
</evidence>
<dbReference type="EMBL" id="JACHXW010000024">
    <property type="protein sequence ID" value="MBB3155412.1"/>
    <property type="molecule type" value="Genomic_DNA"/>
</dbReference>
<comment type="caution">
    <text evidence="1">The sequence shown here is derived from an EMBL/GenBank/DDBJ whole genome shotgun (WGS) entry which is preliminary data.</text>
</comment>
<sequence length="55" mass="6377">MRVGDNVRVRGANKVGKVRRIKDKNVEVEWIFEKIMSSGSFKHIVEYEIDDLEGV</sequence>
<reference evidence="1 2" key="1">
    <citation type="submission" date="2020-08" db="EMBL/GenBank/DDBJ databases">
        <title>Genomic Encyclopedia of Type Strains, Phase III (KMG-III): the genomes of soil and plant-associated and newly described type strains.</title>
        <authorList>
            <person name="Whitman W."/>
        </authorList>
    </citation>
    <scope>NUCLEOTIDE SEQUENCE [LARGE SCALE GENOMIC DNA]</scope>
    <source>
        <strain evidence="1 2">CECT 8234</strain>
    </source>
</reference>
<dbReference type="AlphaFoldDB" id="A0A7W5GDT1"/>